<evidence type="ECO:0000313" key="10">
    <source>
        <dbReference type="EMBL" id="PMS16104.1"/>
    </source>
</evidence>
<evidence type="ECO:0000256" key="6">
    <source>
        <dbReference type="ARBA" id="ARBA00023136"/>
    </source>
</evidence>
<evidence type="ECO:0000256" key="8">
    <source>
        <dbReference type="SAM" id="Phobius"/>
    </source>
</evidence>
<comment type="catalytic activity">
    <reaction evidence="7">
        <text>2 GTP = 3',3'-c-di-GMP + 2 diphosphate</text>
        <dbReference type="Rhea" id="RHEA:24898"/>
        <dbReference type="ChEBI" id="CHEBI:33019"/>
        <dbReference type="ChEBI" id="CHEBI:37565"/>
        <dbReference type="ChEBI" id="CHEBI:58805"/>
        <dbReference type="EC" id="2.7.7.65"/>
    </reaction>
</comment>
<dbReference type="EC" id="2.7.7.65" evidence="2"/>
<dbReference type="PANTHER" id="PTHR45138:SF9">
    <property type="entry name" value="DIGUANYLATE CYCLASE DGCM-RELATED"/>
    <property type="match status" value="1"/>
</dbReference>
<dbReference type="GO" id="GO:0005886">
    <property type="term" value="C:plasma membrane"/>
    <property type="evidence" value="ECO:0007669"/>
    <property type="project" value="UniProtKB-SubCell"/>
</dbReference>
<dbReference type="InterPro" id="IPR029787">
    <property type="entry name" value="Nucleotide_cyclase"/>
</dbReference>
<dbReference type="SMART" id="SM00267">
    <property type="entry name" value="GGDEF"/>
    <property type="match status" value="1"/>
</dbReference>
<comment type="caution">
    <text evidence="10">The sequence shown here is derived from an EMBL/GenBank/DDBJ whole genome shotgun (WGS) entry which is preliminary data.</text>
</comment>
<name>A0A2N7VG46_9BURK</name>
<dbReference type="InterPro" id="IPR043128">
    <property type="entry name" value="Rev_trsase/Diguanyl_cyclase"/>
</dbReference>
<dbReference type="CDD" id="cd12915">
    <property type="entry name" value="PDC2_DGC_like"/>
    <property type="match status" value="1"/>
</dbReference>
<dbReference type="InterPro" id="IPR033479">
    <property type="entry name" value="dCache_1"/>
</dbReference>
<evidence type="ECO:0000313" key="11">
    <source>
        <dbReference type="Proteomes" id="UP000235347"/>
    </source>
</evidence>
<evidence type="ECO:0000256" key="1">
    <source>
        <dbReference type="ARBA" id="ARBA00004651"/>
    </source>
</evidence>
<dbReference type="Pfam" id="PF02743">
    <property type="entry name" value="dCache_1"/>
    <property type="match status" value="1"/>
</dbReference>
<evidence type="ECO:0000256" key="5">
    <source>
        <dbReference type="ARBA" id="ARBA00022989"/>
    </source>
</evidence>
<keyword evidence="5 8" id="KW-1133">Transmembrane helix</keyword>
<dbReference type="EMBL" id="PNYB01000038">
    <property type="protein sequence ID" value="PMS16104.1"/>
    <property type="molecule type" value="Genomic_DNA"/>
</dbReference>
<proteinExistence type="predicted"/>
<dbReference type="AlphaFoldDB" id="A0A2N7VG46"/>
<dbReference type="CDD" id="cd12914">
    <property type="entry name" value="PDC1_DGC_like"/>
    <property type="match status" value="1"/>
</dbReference>
<dbReference type="PANTHER" id="PTHR45138">
    <property type="entry name" value="REGULATORY COMPONENTS OF SENSORY TRANSDUCTION SYSTEM"/>
    <property type="match status" value="1"/>
</dbReference>
<gene>
    <name evidence="10" type="ORF">C0Z19_26500</name>
</gene>
<feature type="transmembrane region" description="Helical" evidence="8">
    <location>
        <begin position="309"/>
        <end position="330"/>
    </location>
</feature>
<organism evidence="10 11">
    <name type="scientific">Trinickia soli</name>
    <dbReference type="NCBI Taxonomy" id="380675"/>
    <lineage>
        <taxon>Bacteria</taxon>
        <taxon>Pseudomonadati</taxon>
        <taxon>Pseudomonadota</taxon>
        <taxon>Betaproteobacteria</taxon>
        <taxon>Burkholderiales</taxon>
        <taxon>Burkholderiaceae</taxon>
        <taxon>Trinickia</taxon>
    </lineage>
</organism>
<keyword evidence="6 8" id="KW-0472">Membrane</keyword>
<dbReference type="Pfam" id="PF00990">
    <property type="entry name" value="GGDEF"/>
    <property type="match status" value="1"/>
</dbReference>
<evidence type="ECO:0000256" key="4">
    <source>
        <dbReference type="ARBA" id="ARBA00022692"/>
    </source>
</evidence>
<dbReference type="NCBIfam" id="TIGR00254">
    <property type="entry name" value="GGDEF"/>
    <property type="match status" value="1"/>
</dbReference>
<dbReference type="Gene3D" id="3.30.70.270">
    <property type="match status" value="1"/>
</dbReference>
<evidence type="ECO:0000259" key="9">
    <source>
        <dbReference type="PROSITE" id="PS50887"/>
    </source>
</evidence>
<dbReference type="Gene3D" id="3.30.450.20">
    <property type="entry name" value="PAS domain"/>
    <property type="match status" value="2"/>
</dbReference>
<evidence type="ECO:0000256" key="2">
    <source>
        <dbReference type="ARBA" id="ARBA00012528"/>
    </source>
</evidence>
<evidence type="ECO:0000256" key="3">
    <source>
        <dbReference type="ARBA" id="ARBA00022475"/>
    </source>
</evidence>
<protein>
    <recommendedName>
        <fullName evidence="2">diguanylate cyclase</fullName>
        <ecNumber evidence="2">2.7.7.65</ecNumber>
    </recommendedName>
</protein>
<dbReference type="GO" id="GO:1902201">
    <property type="term" value="P:negative regulation of bacterial-type flagellum-dependent cell motility"/>
    <property type="evidence" value="ECO:0007669"/>
    <property type="project" value="TreeGrafter"/>
</dbReference>
<comment type="subcellular location">
    <subcellularLocation>
        <location evidence="1">Cell membrane</location>
        <topology evidence="1">Multi-pass membrane protein</topology>
    </subcellularLocation>
</comment>
<dbReference type="GO" id="GO:0043709">
    <property type="term" value="P:cell adhesion involved in single-species biofilm formation"/>
    <property type="evidence" value="ECO:0007669"/>
    <property type="project" value="TreeGrafter"/>
</dbReference>
<keyword evidence="3" id="KW-1003">Cell membrane</keyword>
<dbReference type="PROSITE" id="PS50887">
    <property type="entry name" value="GGDEF"/>
    <property type="match status" value="1"/>
</dbReference>
<dbReference type="FunFam" id="3.30.70.270:FF:000001">
    <property type="entry name" value="Diguanylate cyclase domain protein"/>
    <property type="match status" value="1"/>
</dbReference>
<dbReference type="GO" id="GO:0052621">
    <property type="term" value="F:diguanylate cyclase activity"/>
    <property type="evidence" value="ECO:0007669"/>
    <property type="project" value="UniProtKB-EC"/>
</dbReference>
<accession>A0A2N7VG46</accession>
<sequence>MQGIGDDNANARVTPHRFSWQRLRVDLLTPRAIVTGAVVIAAFMVSLCGVVVYQSRDDALQRAHETARNLALIAERDIERNFELYSLSLQAVIDGLNDREIMTASPHVRQQALFDRSATASYLGSILVLDETGRVRLDSLSADPPPMNFGDRRYFTVQRDRPDAGLFVSDPYHSRLRAGSPSIALSRRIAGPDGSFKGVAMVAIRLDYFHELFSGLKLGPHGSIALIGSDGVMVMRQPFDPAVIGRDISHASTFRRFAATSEGWFADTSTIDGVRRLYYFKHMARLPLIVMVAEAESDIYAAWSRRALVIGSLMAVFAVAFVGLAFVLAAQLRRRMRAESELALLARTDGLTGLNNRRTLGEILDQEWRRARRTRSVFSLLFVDVDLFKAYNDIYGHQAGDDALAAVARCIGETIRRPADSAARYGGEEFLVVLPDTPPQGAAAIAEQIRVAISELHIEHAASEFGHVTASIGAAAWTPEYDGDVRAVIRAADQALYDAKATGRNKVTLSGPLPAHASAEETPG</sequence>
<keyword evidence="4 8" id="KW-0812">Transmembrane</keyword>
<dbReference type="SUPFAM" id="SSF55073">
    <property type="entry name" value="Nucleotide cyclase"/>
    <property type="match status" value="1"/>
</dbReference>
<feature type="domain" description="GGDEF" evidence="9">
    <location>
        <begin position="376"/>
        <end position="512"/>
    </location>
</feature>
<evidence type="ECO:0000256" key="7">
    <source>
        <dbReference type="ARBA" id="ARBA00034247"/>
    </source>
</evidence>
<dbReference type="RefSeq" id="WP_102612807.1">
    <property type="nucleotide sequence ID" value="NZ_CADIKD010000014.1"/>
</dbReference>
<reference evidence="10 11" key="1">
    <citation type="submission" date="2018-01" db="EMBL/GenBank/DDBJ databases">
        <title>Whole genome analyses suggest that Burkholderia sensu lato contains two further novel genera in the rhizoxinica-symbiotica group Mycetohabitans gen. nov., and Trinickia gen. nov.: implications for the evolution of diazotrophy and nodulation in the Burkholderiaceae.</title>
        <authorList>
            <person name="Estrada-de los Santos P."/>
            <person name="Palmer M."/>
            <person name="Chavez-Ramirez B."/>
            <person name="Beukes C."/>
            <person name="Steenkamp E.T."/>
            <person name="Hirsch A.M."/>
            <person name="Manyaka P."/>
            <person name="Maluk M."/>
            <person name="Lafos M."/>
            <person name="Crook M."/>
            <person name="Gross E."/>
            <person name="Simon M.F."/>
            <person name="Bueno dos Reis Junior F."/>
            <person name="Poole P.S."/>
            <person name="Venter S.N."/>
            <person name="James E.K."/>
        </authorList>
    </citation>
    <scope>NUCLEOTIDE SEQUENCE [LARGE SCALE GENOMIC DNA]</scope>
    <source>
        <strain evidence="10 11">GP25-8</strain>
    </source>
</reference>
<dbReference type="CDD" id="cd01949">
    <property type="entry name" value="GGDEF"/>
    <property type="match status" value="1"/>
</dbReference>
<keyword evidence="11" id="KW-1185">Reference proteome</keyword>
<dbReference type="InterPro" id="IPR050469">
    <property type="entry name" value="Diguanylate_Cyclase"/>
</dbReference>
<feature type="transmembrane region" description="Helical" evidence="8">
    <location>
        <begin position="32"/>
        <end position="53"/>
    </location>
</feature>
<dbReference type="Proteomes" id="UP000235347">
    <property type="component" value="Unassembled WGS sequence"/>
</dbReference>
<dbReference type="InterPro" id="IPR000160">
    <property type="entry name" value="GGDEF_dom"/>
</dbReference>